<proteinExistence type="predicted"/>
<evidence type="ECO:0000313" key="1">
    <source>
        <dbReference type="EMBL" id="CDW49669.1"/>
    </source>
</evidence>
<dbReference type="EMBL" id="HACA01032308">
    <property type="protein sequence ID" value="CDW49669.1"/>
    <property type="molecule type" value="Transcribed_RNA"/>
</dbReference>
<name>A0A0K2VGU0_LEPSM</name>
<dbReference type="AlphaFoldDB" id="A0A0K2VGU0"/>
<accession>A0A0K2VGU0</accession>
<organism evidence="1">
    <name type="scientific">Lepeophtheirus salmonis</name>
    <name type="common">Salmon louse</name>
    <name type="synonym">Caligus salmonis</name>
    <dbReference type="NCBI Taxonomy" id="72036"/>
    <lineage>
        <taxon>Eukaryota</taxon>
        <taxon>Metazoa</taxon>
        <taxon>Ecdysozoa</taxon>
        <taxon>Arthropoda</taxon>
        <taxon>Crustacea</taxon>
        <taxon>Multicrustacea</taxon>
        <taxon>Hexanauplia</taxon>
        <taxon>Copepoda</taxon>
        <taxon>Siphonostomatoida</taxon>
        <taxon>Caligidae</taxon>
        <taxon>Lepeophtheirus</taxon>
    </lineage>
</organism>
<sequence length="91" mass="9881">MAGAGGYTPVVLLVDLPILTDILFIREKPQHPGLLWVFEELFLLTSSACCHMPSASRSGPPASCSSCTLNPRIHRPLMFSHGSPDPSPWHS</sequence>
<reference evidence="1" key="1">
    <citation type="submission" date="2014-05" db="EMBL/GenBank/DDBJ databases">
        <authorList>
            <person name="Chronopoulou M."/>
        </authorList>
    </citation>
    <scope>NUCLEOTIDE SEQUENCE</scope>
    <source>
        <tissue evidence="1">Whole organism</tissue>
    </source>
</reference>
<protein>
    <submittedName>
        <fullName evidence="1">Uncharacterized protein</fullName>
    </submittedName>
</protein>